<proteinExistence type="predicted"/>
<dbReference type="InterPro" id="IPR016621">
    <property type="entry name" value="UCP014543"/>
</dbReference>
<name>A0A1G6SGV4_PEPNI</name>
<organism evidence="1 2">
    <name type="scientific">Peptococcus niger</name>
    <dbReference type="NCBI Taxonomy" id="2741"/>
    <lineage>
        <taxon>Bacteria</taxon>
        <taxon>Bacillati</taxon>
        <taxon>Bacillota</taxon>
        <taxon>Clostridia</taxon>
        <taxon>Eubacteriales</taxon>
        <taxon>Peptococcaceae</taxon>
        <taxon>Peptococcus</taxon>
    </lineage>
</organism>
<dbReference type="AlphaFoldDB" id="A0A1G6SGV4"/>
<dbReference type="STRING" id="2741.SAMN04489866_101328"/>
<protein>
    <submittedName>
        <fullName evidence="1">Uncharacterized protein</fullName>
    </submittedName>
</protein>
<sequence>MIWMYNMDALSDKDRVQLMNVLNGLNEPWRQLSPGDLLLTVQEILDNGQGQLNKEPDDAPDVPFMLMDLDDPLLDQLLAGLRDREIDLPYKAMVTDNNRTYLLGDLVRHIQEEDREVRALVKLQRLMKGTTAFEEKDYDAASWQAFQAVYQEAEDALQRAKTGDMTPDEAEAILKNFNMSVLNLIGQA</sequence>
<dbReference type="EMBL" id="FNAF01000001">
    <property type="protein sequence ID" value="SDD16013.1"/>
    <property type="molecule type" value="Genomic_DNA"/>
</dbReference>
<dbReference type="Proteomes" id="UP000198995">
    <property type="component" value="Unassembled WGS sequence"/>
</dbReference>
<evidence type="ECO:0000313" key="2">
    <source>
        <dbReference type="Proteomes" id="UP000198995"/>
    </source>
</evidence>
<dbReference type="Pfam" id="PF12646">
    <property type="entry name" value="DUF3783"/>
    <property type="match status" value="1"/>
</dbReference>
<dbReference type="RefSeq" id="WP_091791004.1">
    <property type="nucleotide sequence ID" value="NZ_FNAF01000001.1"/>
</dbReference>
<accession>A0A1G6SGV4</accession>
<evidence type="ECO:0000313" key="1">
    <source>
        <dbReference type="EMBL" id="SDD16013.1"/>
    </source>
</evidence>
<keyword evidence="2" id="KW-1185">Reference proteome</keyword>
<reference evidence="1 2" key="1">
    <citation type="submission" date="2016-10" db="EMBL/GenBank/DDBJ databases">
        <authorList>
            <person name="de Groot N.N."/>
        </authorList>
    </citation>
    <scope>NUCLEOTIDE SEQUENCE [LARGE SCALE GENOMIC DNA]</scope>
    <source>
        <strain evidence="1 2">DSM 20475</strain>
    </source>
</reference>
<gene>
    <name evidence="1" type="ORF">SAMN04489866_101328</name>
</gene>